<dbReference type="GO" id="GO:0051539">
    <property type="term" value="F:4 iron, 4 sulfur cluster binding"/>
    <property type="evidence" value="ECO:0007669"/>
    <property type="project" value="UniProtKB-KW"/>
</dbReference>
<accession>A0A645F538</accession>
<keyword evidence="4" id="KW-0677">Repeat</keyword>
<dbReference type="HAMAP" id="MF_00463">
    <property type="entry name" value="RsxB_RnfB"/>
    <property type="match status" value="1"/>
</dbReference>
<dbReference type="Pfam" id="PF14697">
    <property type="entry name" value="Fer4_21"/>
    <property type="match status" value="1"/>
</dbReference>
<dbReference type="Pfam" id="PF04060">
    <property type="entry name" value="FeS"/>
    <property type="match status" value="1"/>
</dbReference>
<reference evidence="12" key="1">
    <citation type="submission" date="2019-08" db="EMBL/GenBank/DDBJ databases">
        <authorList>
            <person name="Kucharzyk K."/>
            <person name="Murdoch R.W."/>
            <person name="Higgins S."/>
            <person name="Loffler F."/>
        </authorList>
    </citation>
    <scope>NUCLEOTIDE SEQUENCE</scope>
</reference>
<keyword evidence="6" id="KW-0249">Electron transport</keyword>
<dbReference type="InterPro" id="IPR007202">
    <property type="entry name" value="4Fe-4S_dom"/>
</dbReference>
<keyword evidence="7" id="KW-0408">Iron</keyword>
<dbReference type="Gene3D" id="1.10.15.40">
    <property type="entry name" value="Electron transport complex subunit B, putative Fe-S cluster"/>
    <property type="match status" value="1"/>
</dbReference>
<feature type="domain" description="4Fe-4S" evidence="11">
    <location>
        <begin position="32"/>
        <end position="92"/>
    </location>
</feature>
<evidence type="ECO:0000259" key="10">
    <source>
        <dbReference type="PROSITE" id="PS51379"/>
    </source>
</evidence>
<evidence type="ECO:0000256" key="8">
    <source>
        <dbReference type="ARBA" id="ARBA00023014"/>
    </source>
</evidence>
<organism evidence="12">
    <name type="scientific">bioreactor metagenome</name>
    <dbReference type="NCBI Taxonomy" id="1076179"/>
    <lineage>
        <taxon>unclassified sequences</taxon>
        <taxon>metagenomes</taxon>
        <taxon>ecological metagenomes</taxon>
    </lineage>
</organism>
<evidence type="ECO:0000313" key="12">
    <source>
        <dbReference type="EMBL" id="MPN09465.1"/>
    </source>
</evidence>
<keyword evidence="8" id="KW-0411">Iron-sulfur</keyword>
<feature type="domain" description="4Fe-4S ferredoxin-type" evidence="10">
    <location>
        <begin position="237"/>
        <end position="266"/>
    </location>
</feature>
<evidence type="ECO:0000256" key="9">
    <source>
        <dbReference type="ARBA" id="ARBA00023136"/>
    </source>
</evidence>
<evidence type="ECO:0000256" key="5">
    <source>
        <dbReference type="ARBA" id="ARBA00022967"/>
    </source>
</evidence>
<dbReference type="PANTHER" id="PTHR43560:SF1">
    <property type="entry name" value="ION-TRANSLOCATING OXIDOREDUCTASE COMPLEX SUBUNIT B"/>
    <property type="match status" value="1"/>
</dbReference>
<dbReference type="CDD" id="cd10549">
    <property type="entry name" value="MtMvhB_like"/>
    <property type="match status" value="1"/>
</dbReference>
<feature type="domain" description="4Fe-4S ferredoxin-type" evidence="10">
    <location>
        <begin position="129"/>
        <end position="159"/>
    </location>
</feature>
<proteinExistence type="inferred from homology"/>
<dbReference type="InterPro" id="IPR010207">
    <property type="entry name" value="Elect_transpt_cplx_RnfB/RsxB"/>
</dbReference>
<dbReference type="PROSITE" id="PS51656">
    <property type="entry name" value="4FE4S"/>
    <property type="match status" value="1"/>
</dbReference>
<feature type="domain" description="4Fe-4S ferredoxin-type" evidence="10">
    <location>
        <begin position="206"/>
        <end position="236"/>
    </location>
</feature>
<keyword evidence="9" id="KW-0472">Membrane</keyword>
<evidence type="ECO:0000256" key="2">
    <source>
        <dbReference type="ARBA" id="ARBA00022485"/>
    </source>
</evidence>
<evidence type="ECO:0000256" key="6">
    <source>
        <dbReference type="ARBA" id="ARBA00022982"/>
    </source>
</evidence>
<dbReference type="SUPFAM" id="SSF54862">
    <property type="entry name" value="4Fe-4S ferredoxins"/>
    <property type="match status" value="1"/>
</dbReference>
<dbReference type="Gene3D" id="3.30.70.20">
    <property type="match status" value="2"/>
</dbReference>
<dbReference type="InterPro" id="IPR017900">
    <property type="entry name" value="4Fe4S_Fe_S_CS"/>
</dbReference>
<dbReference type="InterPro" id="IPR017896">
    <property type="entry name" value="4Fe4S_Fe-S-bd"/>
</dbReference>
<dbReference type="InterPro" id="IPR050395">
    <property type="entry name" value="4Fe4S_Ferredoxin_RnfB"/>
</dbReference>
<dbReference type="Pfam" id="PF12798">
    <property type="entry name" value="Fer4_3"/>
    <property type="match status" value="1"/>
</dbReference>
<feature type="domain" description="4Fe-4S ferredoxin-type" evidence="10">
    <location>
        <begin position="162"/>
        <end position="191"/>
    </location>
</feature>
<dbReference type="Pfam" id="PF12800">
    <property type="entry name" value="Fer4_4"/>
    <property type="match status" value="1"/>
</dbReference>
<keyword evidence="5" id="KW-1278">Translocase</keyword>
<dbReference type="NCBIfam" id="TIGR01944">
    <property type="entry name" value="rnfB"/>
    <property type="match status" value="1"/>
</dbReference>
<dbReference type="PROSITE" id="PS51379">
    <property type="entry name" value="4FE4S_FER_2"/>
    <property type="match status" value="4"/>
</dbReference>
<evidence type="ECO:0000256" key="3">
    <source>
        <dbReference type="ARBA" id="ARBA00022723"/>
    </source>
</evidence>
<dbReference type="GO" id="GO:0009055">
    <property type="term" value="F:electron transfer activity"/>
    <property type="evidence" value="ECO:0007669"/>
    <property type="project" value="InterPro"/>
</dbReference>
<evidence type="ECO:0000256" key="7">
    <source>
        <dbReference type="ARBA" id="ARBA00023004"/>
    </source>
</evidence>
<protein>
    <submittedName>
        <fullName evidence="12">Electron transport complex subunit RsxB</fullName>
    </submittedName>
</protein>
<dbReference type="GO" id="GO:0046872">
    <property type="term" value="F:metal ion binding"/>
    <property type="evidence" value="ECO:0007669"/>
    <property type="project" value="UniProtKB-KW"/>
</dbReference>
<dbReference type="PROSITE" id="PS00198">
    <property type="entry name" value="4FE4S_FER_1"/>
    <property type="match status" value="1"/>
</dbReference>
<gene>
    <name evidence="12" type="primary">rsxB_104</name>
    <name evidence="12" type="ORF">SDC9_156755</name>
</gene>
<evidence type="ECO:0000256" key="4">
    <source>
        <dbReference type="ARBA" id="ARBA00022737"/>
    </source>
</evidence>
<comment type="caution">
    <text evidence="12">The sequence shown here is derived from an EMBL/GenBank/DDBJ whole genome shotgun (WGS) entry which is preliminary data.</text>
</comment>
<evidence type="ECO:0000256" key="1">
    <source>
        <dbReference type="ARBA" id="ARBA00022448"/>
    </source>
</evidence>
<dbReference type="EMBL" id="VSSQ01055575">
    <property type="protein sequence ID" value="MPN09465.1"/>
    <property type="molecule type" value="Genomic_DNA"/>
</dbReference>
<keyword evidence="2" id="KW-0004">4Fe-4S</keyword>
<evidence type="ECO:0000259" key="11">
    <source>
        <dbReference type="PROSITE" id="PS51656"/>
    </source>
</evidence>
<dbReference type="AlphaFoldDB" id="A0A645F538"/>
<sequence>MNTIVIAVIIVAAIGLIAGIGLAVASIVMAVPVDEKADAILEVLPGANCGACGFSGCAGYSSALSKGETTKTNLCTPGGKEVSEQIAEITGLASGDVAPMAAVVLCQGNHQNCDLKLEYSGVKSCAMAQQLFGGPKDCIYGCIGFGDCVNVCPYNAIRICDGVAVINPLDCRACKMCINTCPKHIIELLPLHEEKAAVLCKNKEKGAVTRKQCKAGCIGCMKCVKTCEFDAITVTDNCAHINFEKCTGCGKCTEVCPVGCISLITLGKI</sequence>
<dbReference type="PANTHER" id="PTHR43560">
    <property type="entry name" value="ION-TRANSLOCATING OXIDOREDUCTASE COMPLEX SUBUNIT B"/>
    <property type="match status" value="1"/>
</dbReference>
<keyword evidence="1" id="KW-0813">Transport</keyword>
<keyword evidence="3" id="KW-0479">Metal-binding</keyword>
<name>A0A645F538_9ZZZZ</name>